<dbReference type="Gene3D" id="3.40.50.2300">
    <property type="match status" value="1"/>
</dbReference>
<dbReference type="AlphaFoldDB" id="A0A1S7LKE9"/>
<dbReference type="CDD" id="cd01949">
    <property type="entry name" value="GGDEF"/>
    <property type="match status" value="1"/>
</dbReference>
<dbReference type="Gene3D" id="3.30.70.270">
    <property type="match status" value="1"/>
</dbReference>
<dbReference type="InterPro" id="IPR000160">
    <property type="entry name" value="GGDEF_dom"/>
</dbReference>
<dbReference type="NCBIfam" id="TIGR00254">
    <property type="entry name" value="GGDEF"/>
    <property type="match status" value="1"/>
</dbReference>
<feature type="domain" description="Response regulatory" evidence="4">
    <location>
        <begin position="9"/>
        <end position="125"/>
    </location>
</feature>
<dbReference type="EMBL" id="LO017727">
    <property type="protein sequence ID" value="CRH07385.1"/>
    <property type="molecule type" value="Genomic_DNA"/>
</dbReference>
<dbReference type="PROSITE" id="PS50110">
    <property type="entry name" value="RESPONSE_REGULATORY"/>
    <property type="match status" value="1"/>
</dbReference>
<dbReference type="FunFam" id="3.30.70.270:FF:000001">
    <property type="entry name" value="Diguanylate cyclase domain protein"/>
    <property type="match status" value="1"/>
</dbReference>
<dbReference type="GO" id="GO:1902201">
    <property type="term" value="P:negative regulation of bacterial-type flagellum-dependent cell motility"/>
    <property type="evidence" value="ECO:0007669"/>
    <property type="project" value="TreeGrafter"/>
</dbReference>
<name>A0A1S7LKE9_MAGMO</name>
<dbReference type="InterPro" id="IPR029787">
    <property type="entry name" value="Nucleotide_cyclase"/>
</dbReference>
<dbReference type="SUPFAM" id="SSF52172">
    <property type="entry name" value="CheY-like"/>
    <property type="match status" value="1"/>
</dbReference>
<reference evidence="6" key="1">
    <citation type="submission" date="2015-04" db="EMBL/GenBank/DDBJ databases">
        <authorList>
            <person name="Syromyatnikov M.Y."/>
            <person name="Popov V.N."/>
        </authorList>
    </citation>
    <scope>NUCLEOTIDE SEQUENCE</scope>
    <source>
        <strain evidence="6">MO-1</strain>
    </source>
</reference>
<dbReference type="InterPro" id="IPR043128">
    <property type="entry name" value="Rev_trsase/Diguanyl_cyclase"/>
</dbReference>
<evidence type="ECO:0000259" key="5">
    <source>
        <dbReference type="PROSITE" id="PS50887"/>
    </source>
</evidence>
<evidence type="ECO:0000259" key="4">
    <source>
        <dbReference type="PROSITE" id="PS50110"/>
    </source>
</evidence>
<dbReference type="SMART" id="SM00448">
    <property type="entry name" value="REC"/>
    <property type="match status" value="1"/>
</dbReference>
<dbReference type="InterPro" id="IPR050469">
    <property type="entry name" value="Diguanylate_Cyclase"/>
</dbReference>
<feature type="modified residue" description="4-aspartylphosphate" evidence="3">
    <location>
        <position position="58"/>
    </location>
</feature>
<dbReference type="PROSITE" id="PS50887">
    <property type="entry name" value="GGDEF"/>
    <property type="match status" value="1"/>
</dbReference>
<dbReference type="PANTHER" id="PTHR45138:SF9">
    <property type="entry name" value="DIGUANYLATE CYCLASE DGCM-RELATED"/>
    <property type="match status" value="1"/>
</dbReference>
<proteinExistence type="predicted"/>
<dbReference type="EC" id="2.7.7.65" evidence="1"/>
<organism evidence="6">
    <name type="scientific">Magnetococcus massalia (strain MO-1)</name>
    <dbReference type="NCBI Taxonomy" id="451514"/>
    <lineage>
        <taxon>Bacteria</taxon>
        <taxon>Pseudomonadati</taxon>
        <taxon>Pseudomonadota</taxon>
        <taxon>Magnetococcia</taxon>
        <taxon>Magnetococcales</taxon>
        <taxon>Magnetococcaceae</taxon>
        <taxon>Magnetococcus</taxon>
    </lineage>
</organism>
<dbReference type="PANTHER" id="PTHR45138">
    <property type="entry name" value="REGULATORY COMPONENTS OF SENSORY TRANSDUCTION SYSTEM"/>
    <property type="match status" value="1"/>
</dbReference>
<evidence type="ECO:0000256" key="3">
    <source>
        <dbReference type="PROSITE-ProRule" id="PRU00169"/>
    </source>
</evidence>
<dbReference type="GO" id="GO:0043709">
    <property type="term" value="P:cell adhesion involved in single-species biofilm formation"/>
    <property type="evidence" value="ECO:0007669"/>
    <property type="project" value="TreeGrafter"/>
</dbReference>
<sequence>MFCSDEMLRVLVVDDDRLNITILNDILADDYKVKVAINGAQALDRAMTDPKPDLILLDIVMPGLDGFEVCKKLQINPNTADIPIIFITAKNSEMDEVRGLEMGGTDFISKPIRPEIVKARVRNHMIQLKQKRELQEMHRKVLALSITDSLTKIPNRRRFDEFLHQEWVRSQRTKTPLGLLMMDIDYFKNYNDFYGHAGGDLCLQKIAATLEHQVRRPPDLMARYGGEEFVCVLPDTHLDGVRKVGESILSAVHKLALPHARSAVGEHVSLSIGGTSIVPSQDQCVQNLIQSADGFLYDAKSAGRNRMTVKAMAS</sequence>
<protein>
    <recommendedName>
        <fullName evidence="1">diguanylate cyclase</fullName>
        <ecNumber evidence="1">2.7.7.65</ecNumber>
    </recommendedName>
</protein>
<dbReference type="InterPro" id="IPR001789">
    <property type="entry name" value="Sig_transdc_resp-reg_receiver"/>
</dbReference>
<feature type="domain" description="GGDEF" evidence="5">
    <location>
        <begin position="175"/>
        <end position="312"/>
    </location>
</feature>
<dbReference type="SUPFAM" id="SSF55073">
    <property type="entry name" value="Nucleotide cyclase"/>
    <property type="match status" value="1"/>
</dbReference>
<evidence type="ECO:0000256" key="1">
    <source>
        <dbReference type="ARBA" id="ARBA00012528"/>
    </source>
</evidence>
<dbReference type="Pfam" id="PF00990">
    <property type="entry name" value="GGDEF"/>
    <property type="match status" value="1"/>
</dbReference>
<dbReference type="GO" id="GO:0052621">
    <property type="term" value="F:diguanylate cyclase activity"/>
    <property type="evidence" value="ECO:0007669"/>
    <property type="project" value="UniProtKB-EC"/>
</dbReference>
<evidence type="ECO:0000313" key="6">
    <source>
        <dbReference type="EMBL" id="CRH07385.1"/>
    </source>
</evidence>
<accession>A0A1S7LKE9</accession>
<dbReference type="GO" id="GO:0005886">
    <property type="term" value="C:plasma membrane"/>
    <property type="evidence" value="ECO:0007669"/>
    <property type="project" value="TreeGrafter"/>
</dbReference>
<keyword evidence="3" id="KW-0597">Phosphoprotein</keyword>
<gene>
    <name evidence="6" type="ORF">MAGMO_3246</name>
</gene>
<dbReference type="InterPro" id="IPR011006">
    <property type="entry name" value="CheY-like_superfamily"/>
</dbReference>
<comment type="catalytic activity">
    <reaction evidence="2">
        <text>2 GTP = 3',3'-c-di-GMP + 2 diphosphate</text>
        <dbReference type="Rhea" id="RHEA:24898"/>
        <dbReference type="ChEBI" id="CHEBI:33019"/>
        <dbReference type="ChEBI" id="CHEBI:37565"/>
        <dbReference type="ChEBI" id="CHEBI:58805"/>
        <dbReference type="EC" id="2.7.7.65"/>
    </reaction>
</comment>
<dbReference type="GO" id="GO:0000160">
    <property type="term" value="P:phosphorelay signal transduction system"/>
    <property type="evidence" value="ECO:0007669"/>
    <property type="project" value="InterPro"/>
</dbReference>
<dbReference type="Pfam" id="PF00072">
    <property type="entry name" value="Response_reg"/>
    <property type="match status" value="1"/>
</dbReference>
<dbReference type="SMART" id="SM00267">
    <property type="entry name" value="GGDEF"/>
    <property type="match status" value="1"/>
</dbReference>
<evidence type="ECO:0000256" key="2">
    <source>
        <dbReference type="ARBA" id="ARBA00034247"/>
    </source>
</evidence>